<accession>A0A4Y3HRU2</accession>
<dbReference type="OrthoDB" id="9785953at2"/>
<keyword evidence="7 10" id="KW-0786">Thiamine pyrophosphate</keyword>
<evidence type="ECO:0000313" key="14">
    <source>
        <dbReference type="EMBL" id="GEA49492.1"/>
    </source>
</evidence>
<gene>
    <name evidence="14" type="ORF">VIN01S_02960</name>
</gene>
<dbReference type="GO" id="GO:0000949">
    <property type="term" value="P:aromatic amino acid family catabolic process to alcohol via Ehrlich pathway"/>
    <property type="evidence" value="ECO:0007669"/>
    <property type="project" value="TreeGrafter"/>
</dbReference>
<dbReference type="Pfam" id="PF00205">
    <property type="entry name" value="TPP_enzyme_M"/>
    <property type="match status" value="1"/>
</dbReference>
<feature type="domain" description="Thiamine pyrophosphate enzyme N-terminal TPP-binding" evidence="13">
    <location>
        <begin position="4"/>
        <end position="108"/>
    </location>
</feature>
<comment type="cofactor">
    <cofactor evidence="2">
        <name>thiamine diphosphate</name>
        <dbReference type="ChEBI" id="CHEBI:58937"/>
    </cofactor>
</comment>
<evidence type="ECO:0000256" key="2">
    <source>
        <dbReference type="ARBA" id="ARBA00001964"/>
    </source>
</evidence>
<dbReference type="PANTHER" id="PTHR43452">
    <property type="entry name" value="PYRUVATE DECARBOXYLASE"/>
    <property type="match status" value="1"/>
</dbReference>
<evidence type="ECO:0000256" key="1">
    <source>
        <dbReference type="ARBA" id="ARBA00001920"/>
    </source>
</evidence>
<evidence type="ECO:0000256" key="5">
    <source>
        <dbReference type="ARBA" id="ARBA00022793"/>
    </source>
</evidence>
<keyword evidence="15" id="KW-1185">Reference proteome</keyword>
<name>A0A4Y3HRU2_9VIBR</name>
<evidence type="ECO:0000256" key="8">
    <source>
        <dbReference type="ARBA" id="ARBA00023239"/>
    </source>
</evidence>
<evidence type="ECO:0000259" key="11">
    <source>
        <dbReference type="Pfam" id="PF00205"/>
    </source>
</evidence>
<dbReference type="RefSeq" id="WP_141343845.1">
    <property type="nucleotide sequence ID" value="NZ_BJLF01000001.1"/>
</dbReference>
<dbReference type="InterPro" id="IPR029061">
    <property type="entry name" value="THDP-binding"/>
</dbReference>
<dbReference type="GO" id="GO:0005829">
    <property type="term" value="C:cytosol"/>
    <property type="evidence" value="ECO:0007669"/>
    <property type="project" value="TreeGrafter"/>
</dbReference>
<dbReference type="InterPro" id="IPR029035">
    <property type="entry name" value="DHS-like_NAD/FAD-binding_dom"/>
</dbReference>
<dbReference type="Gene3D" id="3.40.50.970">
    <property type="match status" value="2"/>
</dbReference>
<dbReference type="PANTHER" id="PTHR43452:SF30">
    <property type="entry name" value="PYRUVATE DECARBOXYLASE ISOZYME 1-RELATED"/>
    <property type="match status" value="1"/>
</dbReference>
<dbReference type="GO" id="GO:0000287">
    <property type="term" value="F:magnesium ion binding"/>
    <property type="evidence" value="ECO:0007669"/>
    <property type="project" value="InterPro"/>
</dbReference>
<evidence type="ECO:0000256" key="9">
    <source>
        <dbReference type="PIRSR" id="PIRSR036565-2"/>
    </source>
</evidence>
<evidence type="ECO:0000256" key="4">
    <source>
        <dbReference type="ARBA" id="ARBA00022723"/>
    </source>
</evidence>
<evidence type="ECO:0000313" key="15">
    <source>
        <dbReference type="Proteomes" id="UP000318717"/>
    </source>
</evidence>
<protein>
    <submittedName>
        <fullName evidence="14">Indolepyruvate decarboxylase</fullName>
    </submittedName>
</protein>
<proteinExistence type="inferred from homology"/>
<evidence type="ECO:0000256" key="7">
    <source>
        <dbReference type="ARBA" id="ARBA00023052"/>
    </source>
</evidence>
<dbReference type="Proteomes" id="UP000318717">
    <property type="component" value="Unassembled WGS sequence"/>
</dbReference>
<dbReference type="Pfam" id="PF02775">
    <property type="entry name" value="TPP_enzyme_C"/>
    <property type="match status" value="1"/>
</dbReference>
<sequence>MKVTISTYLLMRLKELNVNHLFGIPGDYVLPFFDELIDEHHGVEHVLTRNEMNGTYAADGYSRENGYGAMAVTFGVGSLSCANAVAGAYSDDSPMMVISGAPTVEVINTPTERLLHHVVGTDFDTNLKVFSNITVGAIRLEKQSTATYEIDNLLRKSVQAKKPVYLEIPYDIQTQLVDAPDQPLDLMLEQSSSVNMMKALKDAYEIISSSKTRSVVTGHLLKREHMIEEGLTLVERLNASVSTTFVCKMGDFDSHPNAVGTFLGQTSQEYTVDMMTKADVAIGLGMTFNEFDTGVFTTTMGNNQDVIWIRQNYVEINGKRYDEVYLREFLPKLNQIIMDVPEGEFEPSDKRKFVFERKDKFAPTNDDITIDRLFVQFANYLKPNDMVYGDTGGHINGSQAEFPAGTLFEGCGNWGSLGAGFGIYVGANIANEKRAARSVCISGEGAFTMTGQELATLIEHKKDLALFILDNAGYGAERAINPGKERSYNNIAVWKYEKLGEALGGTEGVDLHSYVVKTEAEMQQVFDKLENPKGVNIVRIMLDPNDSAEFNIKFSGALKH</sequence>
<dbReference type="CDD" id="cd07038">
    <property type="entry name" value="TPP_PYR_PDC_IPDC_like"/>
    <property type="match status" value="1"/>
</dbReference>
<comment type="cofactor">
    <cofactor evidence="1">
        <name>a metal cation</name>
        <dbReference type="ChEBI" id="CHEBI:25213"/>
    </cofactor>
</comment>
<evidence type="ECO:0000256" key="10">
    <source>
        <dbReference type="RuleBase" id="RU362132"/>
    </source>
</evidence>
<feature type="binding site" evidence="9">
    <location>
        <position position="473"/>
    </location>
    <ligand>
        <name>Mg(2+)</name>
        <dbReference type="ChEBI" id="CHEBI:18420"/>
    </ligand>
</feature>
<evidence type="ECO:0000259" key="12">
    <source>
        <dbReference type="Pfam" id="PF02775"/>
    </source>
</evidence>
<keyword evidence="4 9" id="KW-0479">Metal-binding</keyword>
<organism evidence="14 15">
    <name type="scientific">Vibrio inusitatus NBRC 102082</name>
    <dbReference type="NCBI Taxonomy" id="1219070"/>
    <lineage>
        <taxon>Bacteria</taxon>
        <taxon>Pseudomonadati</taxon>
        <taxon>Pseudomonadota</taxon>
        <taxon>Gammaproteobacteria</taxon>
        <taxon>Vibrionales</taxon>
        <taxon>Vibrionaceae</taxon>
        <taxon>Vibrio</taxon>
    </lineage>
</organism>
<evidence type="ECO:0000256" key="3">
    <source>
        <dbReference type="ARBA" id="ARBA00007812"/>
    </source>
</evidence>
<dbReference type="GO" id="GO:0004737">
    <property type="term" value="F:pyruvate decarboxylase activity"/>
    <property type="evidence" value="ECO:0007669"/>
    <property type="project" value="TreeGrafter"/>
</dbReference>
<keyword evidence="14" id="KW-0670">Pyruvate</keyword>
<dbReference type="Pfam" id="PF02776">
    <property type="entry name" value="TPP_enzyme_N"/>
    <property type="match status" value="1"/>
</dbReference>
<feature type="domain" description="Thiamine pyrophosphate enzyme TPP-binding" evidence="12">
    <location>
        <begin position="408"/>
        <end position="535"/>
    </location>
</feature>
<dbReference type="Gene3D" id="3.40.50.1220">
    <property type="entry name" value="TPP-binding domain"/>
    <property type="match status" value="1"/>
</dbReference>
<comment type="similarity">
    <text evidence="3 10">Belongs to the TPP enzyme family.</text>
</comment>
<dbReference type="AlphaFoldDB" id="A0A4Y3HRU2"/>
<dbReference type="SUPFAM" id="SSF52467">
    <property type="entry name" value="DHS-like NAD/FAD-binding domain"/>
    <property type="match status" value="1"/>
</dbReference>
<feature type="domain" description="Thiamine pyrophosphate enzyme central" evidence="11">
    <location>
        <begin position="201"/>
        <end position="320"/>
    </location>
</feature>
<evidence type="ECO:0000259" key="13">
    <source>
        <dbReference type="Pfam" id="PF02776"/>
    </source>
</evidence>
<dbReference type="GO" id="GO:0030976">
    <property type="term" value="F:thiamine pyrophosphate binding"/>
    <property type="evidence" value="ECO:0007669"/>
    <property type="project" value="InterPro"/>
</dbReference>
<reference evidence="14 15" key="1">
    <citation type="submission" date="2019-06" db="EMBL/GenBank/DDBJ databases">
        <title>Whole genome shotgun sequence of Vibrio inusitatus NBRC 102082.</title>
        <authorList>
            <person name="Hosoyama A."/>
            <person name="Uohara A."/>
            <person name="Ohji S."/>
            <person name="Ichikawa N."/>
        </authorList>
    </citation>
    <scope>NUCLEOTIDE SEQUENCE [LARGE SCALE GENOMIC DNA]</scope>
    <source>
        <strain evidence="14 15">NBRC 102082</strain>
    </source>
</reference>
<evidence type="ECO:0000256" key="6">
    <source>
        <dbReference type="ARBA" id="ARBA00022842"/>
    </source>
</evidence>
<dbReference type="SUPFAM" id="SSF52518">
    <property type="entry name" value="Thiamin diphosphate-binding fold (THDP-binding)"/>
    <property type="match status" value="2"/>
</dbReference>
<dbReference type="EMBL" id="BJLF01000001">
    <property type="protein sequence ID" value="GEA49492.1"/>
    <property type="molecule type" value="Genomic_DNA"/>
</dbReference>
<keyword evidence="8" id="KW-0456">Lyase</keyword>
<dbReference type="InterPro" id="IPR011766">
    <property type="entry name" value="TPP_enzyme_TPP-bd"/>
</dbReference>
<dbReference type="PIRSF" id="PIRSF036565">
    <property type="entry name" value="Pyruvt_ip_decrb"/>
    <property type="match status" value="1"/>
</dbReference>
<keyword evidence="6 9" id="KW-0460">Magnesium</keyword>
<keyword evidence="5" id="KW-0210">Decarboxylase</keyword>
<dbReference type="InterPro" id="IPR012001">
    <property type="entry name" value="Thiamin_PyroP_enz_TPP-bd_dom"/>
</dbReference>
<feature type="binding site" evidence="9">
    <location>
        <position position="471"/>
    </location>
    <ligand>
        <name>Mg(2+)</name>
        <dbReference type="ChEBI" id="CHEBI:18420"/>
    </ligand>
</feature>
<dbReference type="InterPro" id="IPR012000">
    <property type="entry name" value="Thiamin_PyroP_enz_cen_dom"/>
</dbReference>
<dbReference type="InterPro" id="IPR012110">
    <property type="entry name" value="PDC/IPDC-like"/>
</dbReference>
<comment type="cofactor">
    <cofactor evidence="9">
        <name>Mg(2+)</name>
        <dbReference type="ChEBI" id="CHEBI:18420"/>
    </cofactor>
    <text evidence="9">Binds 1 Mg(2+) per subunit.</text>
</comment>
<comment type="caution">
    <text evidence="14">The sequence shown here is derived from an EMBL/GenBank/DDBJ whole genome shotgun (WGS) entry which is preliminary data.</text>
</comment>
<dbReference type="InterPro" id="IPR047213">
    <property type="entry name" value="TPP_PYR_PDC_IPDC-like"/>
</dbReference>